<dbReference type="Proteomes" id="UP000305067">
    <property type="component" value="Unassembled WGS sequence"/>
</dbReference>
<dbReference type="STRING" id="1884261.A0A5C3QM90"/>
<name>A0A5C3QM90_9AGAR</name>
<keyword evidence="1" id="KW-1133">Transmembrane helix</keyword>
<dbReference type="EMBL" id="ML178823">
    <property type="protein sequence ID" value="TFL02290.1"/>
    <property type="molecule type" value="Genomic_DNA"/>
</dbReference>
<keyword evidence="1" id="KW-0472">Membrane</keyword>
<dbReference type="InterPro" id="IPR045339">
    <property type="entry name" value="DUF6534"/>
</dbReference>
<feature type="transmembrane region" description="Helical" evidence="1">
    <location>
        <begin position="119"/>
        <end position="139"/>
    </location>
</feature>
<keyword evidence="4" id="KW-1185">Reference proteome</keyword>
<feature type="domain" description="DUF6534" evidence="2">
    <location>
        <begin position="167"/>
        <end position="254"/>
    </location>
</feature>
<accession>A0A5C3QM90</accession>
<dbReference type="Pfam" id="PF20152">
    <property type="entry name" value="DUF6534"/>
    <property type="match status" value="1"/>
</dbReference>
<feature type="transmembrane region" description="Helical" evidence="1">
    <location>
        <begin position="230"/>
        <end position="251"/>
    </location>
</feature>
<dbReference type="PANTHER" id="PTHR40465:SF1">
    <property type="entry name" value="DUF6534 DOMAIN-CONTAINING PROTEIN"/>
    <property type="match status" value="1"/>
</dbReference>
<feature type="transmembrane region" description="Helical" evidence="1">
    <location>
        <begin position="48"/>
        <end position="69"/>
    </location>
</feature>
<dbReference type="PANTHER" id="PTHR40465">
    <property type="entry name" value="CHROMOSOME 1, WHOLE GENOME SHOTGUN SEQUENCE"/>
    <property type="match status" value="1"/>
</dbReference>
<reference evidence="3 4" key="1">
    <citation type="journal article" date="2019" name="Nat. Ecol. Evol.">
        <title>Megaphylogeny resolves global patterns of mushroom evolution.</title>
        <authorList>
            <person name="Varga T."/>
            <person name="Krizsan K."/>
            <person name="Foldi C."/>
            <person name="Dima B."/>
            <person name="Sanchez-Garcia M."/>
            <person name="Sanchez-Ramirez S."/>
            <person name="Szollosi G.J."/>
            <person name="Szarkandi J.G."/>
            <person name="Papp V."/>
            <person name="Albert L."/>
            <person name="Andreopoulos W."/>
            <person name="Angelini C."/>
            <person name="Antonin V."/>
            <person name="Barry K.W."/>
            <person name="Bougher N.L."/>
            <person name="Buchanan P."/>
            <person name="Buyck B."/>
            <person name="Bense V."/>
            <person name="Catcheside P."/>
            <person name="Chovatia M."/>
            <person name="Cooper J."/>
            <person name="Damon W."/>
            <person name="Desjardin D."/>
            <person name="Finy P."/>
            <person name="Geml J."/>
            <person name="Haridas S."/>
            <person name="Hughes K."/>
            <person name="Justo A."/>
            <person name="Karasinski D."/>
            <person name="Kautmanova I."/>
            <person name="Kiss B."/>
            <person name="Kocsube S."/>
            <person name="Kotiranta H."/>
            <person name="LaButti K.M."/>
            <person name="Lechner B.E."/>
            <person name="Liimatainen K."/>
            <person name="Lipzen A."/>
            <person name="Lukacs Z."/>
            <person name="Mihaltcheva S."/>
            <person name="Morgado L.N."/>
            <person name="Niskanen T."/>
            <person name="Noordeloos M.E."/>
            <person name="Ohm R.A."/>
            <person name="Ortiz-Santana B."/>
            <person name="Ovrebo C."/>
            <person name="Racz N."/>
            <person name="Riley R."/>
            <person name="Savchenko A."/>
            <person name="Shiryaev A."/>
            <person name="Soop K."/>
            <person name="Spirin V."/>
            <person name="Szebenyi C."/>
            <person name="Tomsovsky M."/>
            <person name="Tulloss R.E."/>
            <person name="Uehling J."/>
            <person name="Grigoriev I.V."/>
            <person name="Vagvolgyi C."/>
            <person name="Papp T."/>
            <person name="Martin F.M."/>
            <person name="Miettinen O."/>
            <person name="Hibbett D.S."/>
            <person name="Nagy L.G."/>
        </authorList>
    </citation>
    <scope>NUCLEOTIDE SEQUENCE [LARGE SCALE GENOMIC DNA]</scope>
    <source>
        <strain evidence="3 4">CBS 309.79</strain>
    </source>
</reference>
<evidence type="ECO:0000259" key="2">
    <source>
        <dbReference type="Pfam" id="PF20152"/>
    </source>
</evidence>
<feature type="transmembrane region" description="Helical" evidence="1">
    <location>
        <begin position="201"/>
        <end position="224"/>
    </location>
</feature>
<proteinExistence type="predicted"/>
<dbReference type="OrthoDB" id="2535105at2759"/>
<sequence length="336" mass="37484">MVDVKVVAPILAPISIGMTFSIFMCGILMSQVFVYTRSFPRDRPWVKIMVSCISVISIVHTFLIGAAIFDIAVTSFGDIKLLDRAPLSLEIAIMLSLFLDMICQLFYAARLWKLSGSHWMFLVALTLVLGKAVTGMILVSRWLMVRSMETLLIRWSWSLNVTLALATAGDTFVSVSLSWILWRKRVNSGFTSNTTKLIDHLIEWTVQTGLVIGVTTVTTNIVFITMQRNLAWLGIHILLPSVYSNSVMICLHRRTVLKRASVDDDPNLFTYSQAVHPTAHHASGGYELSAGRLHVRPQSLIFKPPLAKSPNGENVAFKSFDSECYTPSTSQLSDRI</sequence>
<feature type="transmembrane region" description="Helical" evidence="1">
    <location>
        <begin position="6"/>
        <end position="36"/>
    </location>
</feature>
<evidence type="ECO:0000313" key="3">
    <source>
        <dbReference type="EMBL" id="TFL02290.1"/>
    </source>
</evidence>
<gene>
    <name evidence="3" type="ORF">BDV98DRAFT_655865</name>
</gene>
<dbReference type="AlphaFoldDB" id="A0A5C3QM90"/>
<protein>
    <recommendedName>
        <fullName evidence="2">DUF6534 domain-containing protein</fullName>
    </recommendedName>
</protein>
<feature type="transmembrane region" description="Helical" evidence="1">
    <location>
        <begin position="89"/>
        <end position="107"/>
    </location>
</feature>
<organism evidence="3 4">
    <name type="scientific">Pterulicium gracile</name>
    <dbReference type="NCBI Taxonomy" id="1884261"/>
    <lineage>
        <taxon>Eukaryota</taxon>
        <taxon>Fungi</taxon>
        <taxon>Dikarya</taxon>
        <taxon>Basidiomycota</taxon>
        <taxon>Agaricomycotina</taxon>
        <taxon>Agaricomycetes</taxon>
        <taxon>Agaricomycetidae</taxon>
        <taxon>Agaricales</taxon>
        <taxon>Pleurotineae</taxon>
        <taxon>Pterulaceae</taxon>
        <taxon>Pterulicium</taxon>
    </lineage>
</organism>
<evidence type="ECO:0000256" key="1">
    <source>
        <dbReference type="SAM" id="Phobius"/>
    </source>
</evidence>
<evidence type="ECO:0000313" key="4">
    <source>
        <dbReference type="Proteomes" id="UP000305067"/>
    </source>
</evidence>
<keyword evidence="1" id="KW-0812">Transmembrane</keyword>
<feature type="transmembrane region" description="Helical" evidence="1">
    <location>
        <begin position="159"/>
        <end position="181"/>
    </location>
</feature>